<dbReference type="InterPro" id="IPR036390">
    <property type="entry name" value="WH_DNA-bd_sf"/>
</dbReference>
<evidence type="ECO:0000259" key="4">
    <source>
        <dbReference type="PROSITE" id="PS51118"/>
    </source>
</evidence>
<dbReference type="EMBL" id="JBHMCF010000003">
    <property type="protein sequence ID" value="MFB9468964.1"/>
    <property type="molecule type" value="Genomic_DNA"/>
</dbReference>
<feature type="domain" description="HTH hxlR-type" evidence="4">
    <location>
        <begin position="27"/>
        <end position="127"/>
    </location>
</feature>
<sequence length="144" mass="16630">MSQRNTAVPEQLKTLEDADLLLESGECPVPPREILDRIAGKWAILIVVATARQPRRFTELERLIEGISRRMLTLTLRNLERDGLLERTVYPTVPPKVEYRATEMALELYEAMLTITNWSRKHSSCVAASRRRYDERRAAEAEHI</sequence>
<organism evidence="5 6">
    <name type="scientific">Nonomuraea salmonea</name>
    <dbReference type="NCBI Taxonomy" id="46181"/>
    <lineage>
        <taxon>Bacteria</taxon>
        <taxon>Bacillati</taxon>
        <taxon>Actinomycetota</taxon>
        <taxon>Actinomycetes</taxon>
        <taxon>Streptosporangiales</taxon>
        <taxon>Streptosporangiaceae</taxon>
        <taxon>Nonomuraea</taxon>
    </lineage>
</organism>
<evidence type="ECO:0000313" key="5">
    <source>
        <dbReference type="EMBL" id="MFB9468964.1"/>
    </source>
</evidence>
<keyword evidence="2" id="KW-0238">DNA-binding</keyword>
<gene>
    <name evidence="5" type="ORF">ACFFR3_05570</name>
</gene>
<name>A0ABV5NFB4_9ACTN</name>
<keyword evidence="1" id="KW-0805">Transcription regulation</keyword>
<evidence type="ECO:0000256" key="1">
    <source>
        <dbReference type="ARBA" id="ARBA00023015"/>
    </source>
</evidence>
<dbReference type="PROSITE" id="PS51118">
    <property type="entry name" value="HTH_HXLR"/>
    <property type="match status" value="1"/>
</dbReference>
<dbReference type="PANTHER" id="PTHR33204">
    <property type="entry name" value="TRANSCRIPTIONAL REGULATOR, MARR FAMILY"/>
    <property type="match status" value="1"/>
</dbReference>
<accession>A0ABV5NFB4</accession>
<dbReference type="Proteomes" id="UP001589568">
    <property type="component" value="Unassembled WGS sequence"/>
</dbReference>
<dbReference type="SUPFAM" id="SSF46785">
    <property type="entry name" value="Winged helix' DNA-binding domain"/>
    <property type="match status" value="1"/>
</dbReference>
<evidence type="ECO:0000313" key="6">
    <source>
        <dbReference type="Proteomes" id="UP001589568"/>
    </source>
</evidence>
<dbReference type="InterPro" id="IPR002577">
    <property type="entry name" value="HTH_HxlR"/>
</dbReference>
<evidence type="ECO:0000256" key="2">
    <source>
        <dbReference type="ARBA" id="ARBA00023125"/>
    </source>
</evidence>
<evidence type="ECO:0000256" key="3">
    <source>
        <dbReference type="ARBA" id="ARBA00023163"/>
    </source>
</evidence>
<reference evidence="5 6" key="1">
    <citation type="submission" date="2024-09" db="EMBL/GenBank/DDBJ databases">
        <authorList>
            <person name="Sun Q."/>
            <person name="Mori K."/>
        </authorList>
    </citation>
    <scope>NUCLEOTIDE SEQUENCE [LARGE SCALE GENOMIC DNA]</scope>
    <source>
        <strain evidence="5 6">JCM 3324</strain>
    </source>
</reference>
<proteinExistence type="predicted"/>
<dbReference type="Pfam" id="PF01638">
    <property type="entry name" value="HxlR"/>
    <property type="match status" value="1"/>
</dbReference>
<keyword evidence="3" id="KW-0804">Transcription</keyword>
<keyword evidence="6" id="KW-1185">Reference proteome</keyword>
<comment type="caution">
    <text evidence="5">The sequence shown here is derived from an EMBL/GenBank/DDBJ whole genome shotgun (WGS) entry which is preliminary data.</text>
</comment>
<dbReference type="Gene3D" id="1.10.10.10">
    <property type="entry name" value="Winged helix-like DNA-binding domain superfamily/Winged helix DNA-binding domain"/>
    <property type="match status" value="1"/>
</dbReference>
<protein>
    <submittedName>
        <fullName evidence="5">Winged helix-turn-helix transcriptional regulator</fullName>
    </submittedName>
</protein>
<dbReference type="RefSeq" id="WP_345395831.1">
    <property type="nucleotide sequence ID" value="NZ_BAAAXS010000001.1"/>
</dbReference>
<dbReference type="PANTHER" id="PTHR33204:SF39">
    <property type="entry name" value="TRANSCRIPTIONAL REGULATORY PROTEIN"/>
    <property type="match status" value="1"/>
</dbReference>
<dbReference type="InterPro" id="IPR036388">
    <property type="entry name" value="WH-like_DNA-bd_sf"/>
</dbReference>